<evidence type="ECO:0000256" key="2">
    <source>
        <dbReference type="ARBA" id="ARBA00023015"/>
    </source>
</evidence>
<dbReference type="PANTHER" id="PTHR30363">
    <property type="entry name" value="HTH-TYPE TRANSCRIPTIONAL REGULATOR SRLR-RELATED"/>
    <property type="match status" value="1"/>
</dbReference>
<dbReference type="EMBL" id="OMOQ01000001">
    <property type="protein sequence ID" value="SPH18128.1"/>
    <property type="molecule type" value="Genomic_DNA"/>
</dbReference>
<dbReference type="InterPro" id="IPR036388">
    <property type="entry name" value="WH-like_DNA-bd_sf"/>
</dbReference>
<dbReference type="Pfam" id="PF00455">
    <property type="entry name" value="DeoRC"/>
    <property type="match status" value="1"/>
</dbReference>
<name>A0A2R8B666_9RHOB</name>
<dbReference type="PANTHER" id="PTHR30363:SF4">
    <property type="entry name" value="GLYCEROL-3-PHOSPHATE REGULON REPRESSOR"/>
    <property type="match status" value="1"/>
</dbReference>
<feature type="domain" description="HTH deoR-type" evidence="4">
    <location>
        <begin position="12"/>
        <end position="65"/>
    </location>
</feature>
<evidence type="ECO:0000259" key="4">
    <source>
        <dbReference type="SMART" id="SM00420"/>
    </source>
</evidence>
<dbReference type="SMART" id="SM00420">
    <property type="entry name" value="HTH_DEOR"/>
    <property type="match status" value="1"/>
</dbReference>
<gene>
    <name evidence="5" type="primary">glpR_1</name>
    <name evidence="5" type="ORF">DEA8626_01660</name>
</gene>
<evidence type="ECO:0000313" key="6">
    <source>
        <dbReference type="Proteomes" id="UP000244924"/>
    </source>
</evidence>
<dbReference type="SUPFAM" id="SSF100950">
    <property type="entry name" value="NagB/RpiA/CoA transferase-like"/>
    <property type="match status" value="1"/>
</dbReference>
<dbReference type="AlphaFoldDB" id="A0A2R8B666"/>
<keyword evidence="2" id="KW-0805">Transcription regulation</keyword>
<evidence type="ECO:0000256" key="3">
    <source>
        <dbReference type="ARBA" id="ARBA00023163"/>
    </source>
</evidence>
<dbReference type="Proteomes" id="UP000244924">
    <property type="component" value="Unassembled WGS sequence"/>
</dbReference>
<dbReference type="Gene3D" id="1.10.10.10">
    <property type="entry name" value="Winged helix-like DNA-binding domain superfamily/Winged helix DNA-binding domain"/>
    <property type="match status" value="1"/>
</dbReference>
<keyword evidence="1" id="KW-0678">Repressor</keyword>
<dbReference type="SUPFAM" id="SSF46785">
    <property type="entry name" value="Winged helix' DNA-binding domain"/>
    <property type="match status" value="1"/>
</dbReference>
<protein>
    <submittedName>
        <fullName evidence="5">Glycerol-3-phosphate regulon repressor</fullName>
    </submittedName>
</protein>
<dbReference type="InterPro" id="IPR050313">
    <property type="entry name" value="Carb_Metab_HTH_regulators"/>
</dbReference>
<keyword evidence="6" id="KW-1185">Reference proteome</keyword>
<dbReference type="RefSeq" id="WP_108852498.1">
    <property type="nucleotide sequence ID" value="NZ_OMOQ01000001.1"/>
</dbReference>
<proteinExistence type="predicted"/>
<keyword evidence="3" id="KW-0804">Transcription</keyword>
<accession>A0A2R8B666</accession>
<dbReference type="SMART" id="SM01134">
    <property type="entry name" value="DeoRC"/>
    <property type="match status" value="1"/>
</dbReference>
<reference evidence="5 6" key="1">
    <citation type="submission" date="2018-03" db="EMBL/GenBank/DDBJ databases">
        <authorList>
            <person name="Keele B.F."/>
        </authorList>
    </citation>
    <scope>NUCLEOTIDE SEQUENCE [LARGE SCALE GENOMIC DNA]</scope>
    <source>
        <strain evidence="5 6">CECT 8626</strain>
    </source>
</reference>
<dbReference type="Gene3D" id="3.40.50.1360">
    <property type="match status" value="1"/>
</dbReference>
<organism evidence="5 6">
    <name type="scientific">Albidovulum aquaemixtae</name>
    <dbReference type="NCBI Taxonomy" id="1542388"/>
    <lineage>
        <taxon>Bacteria</taxon>
        <taxon>Pseudomonadati</taxon>
        <taxon>Pseudomonadota</taxon>
        <taxon>Alphaproteobacteria</taxon>
        <taxon>Rhodobacterales</taxon>
        <taxon>Paracoccaceae</taxon>
        <taxon>Albidovulum</taxon>
    </lineage>
</organism>
<sequence length="261" mass="27883">MPQSAVGRASHREFQLLEILRRQGGSARNSEIAHAMDVSEETVRRLARGLERSGKVERLHGGTVLAGAEPAFFDRIAQNPDAKRRIAAAVACEVADGICLFLDVGSTTSFVAEALRGHTRLQVVTNSLHVAQVLANHNGNRVVLTGGELGGDERGTYGPRALEAMRHYAFDMAVLSANAVSERHGFLVFNPAEAEIASLAVKCARRAVMAVDYEKFARNAPLVSCPPDDIAALITDRPPPEGLAAALARWRVAVTLAGGDT</sequence>
<dbReference type="OrthoDB" id="9814815at2"/>
<evidence type="ECO:0000256" key="1">
    <source>
        <dbReference type="ARBA" id="ARBA00022491"/>
    </source>
</evidence>
<evidence type="ECO:0000313" key="5">
    <source>
        <dbReference type="EMBL" id="SPH18128.1"/>
    </source>
</evidence>
<dbReference type="InterPro" id="IPR037171">
    <property type="entry name" value="NagB/RpiA_transferase-like"/>
</dbReference>
<dbReference type="InterPro" id="IPR036390">
    <property type="entry name" value="WH_DNA-bd_sf"/>
</dbReference>
<dbReference type="GO" id="GO:0003700">
    <property type="term" value="F:DNA-binding transcription factor activity"/>
    <property type="evidence" value="ECO:0007669"/>
    <property type="project" value="InterPro"/>
</dbReference>
<dbReference type="InterPro" id="IPR001034">
    <property type="entry name" value="DeoR_HTH"/>
</dbReference>
<dbReference type="InterPro" id="IPR014036">
    <property type="entry name" value="DeoR-like_C"/>
</dbReference>
<dbReference type="PRINTS" id="PR00037">
    <property type="entry name" value="HTHLACR"/>
</dbReference>
<dbReference type="Pfam" id="PF08220">
    <property type="entry name" value="HTH_DeoR"/>
    <property type="match status" value="1"/>
</dbReference>